<evidence type="ECO:0000256" key="1">
    <source>
        <dbReference type="SAM" id="SignalP"/>
    </source>
</evidence>
<comment type="caution">
    <text evidence="3">The sequence shown here is derived from an EMBL/GenBank/DDBJ whole genome shotgun (WGS) entry which is preliminary data.</text>
</comment>
<sequence length="428" mass="46100">MQTFTKARAFYLIILFSISCFAWSACDKDDDDSSNPNPVPPPVTIAAPVNLLVHTPRTIGFTVAWDKVEGASSYNLYIATDAGFTQLANGYSPKSVTANTEQLDGLSRNTLYYVKVEGVKNGVRGLSATQSQKTSAEDVFIVGFENGALREPRVWVSENNPVWLQPSNSNPYGVFVSGNDTYVAGTAWTSNGIALYWKNGQAILLSNNPNGSSASDIFVSGNDVYVSGEERGINREACYWKNGQKISLGNGTASSIVVSGTDVYVTGSVPNGRAIVATLWKNGVPADLTDGQNTSFAAKVFLAGKDVYVCGSEVVNNKRIPKYWKNGISHTLESNGLDASCSDIFVSNNDVYISGWEITTPEGGGFYWKNGQMIRLPGSTKADAIHVVGENVYIAGSSGQDVKYWKNGTAVTLAKTNREAFVADIFVR</sequence>
<feature type="signal peptide" evidence="1">
    <location>
        <begin position="1"/>
        <end position="24"/>
    </location>
</feature>
<evidence type="ECO:0000259" key="2">
    <source>
        <dbReference type="PROSITE" id="PS50853"/>
    </source>
</evidence>
<dbReference type="PROSITE" id="PS50853">
    <property type="entry name" value="FN3"/>
    <property type="match status" value="1"/>
</dbReference>
<dbReference type="SUPFAM" id="SSF49265">
    <property type="entry name" value="Fibronectin type III"/>
    <property type="match status" value="1"/>
</dbReference>
<gene>
    <name evidence="3" type="ORF">LZZ85_00305</name>
</gene>
<protein>
    <recommendedName>
        <fullName evidence="2">Fibronectin type-III domain-containing protein</fullName>
    </recommendedName>
</protein>
<dbReference type="EMBL" id="JAKLTR010000001">
    <property type="protein sequence ID" value="MCG2612691.1"/>
    <property type="molecule type" value="Genomic_DNA"/>
</dbReference>
<dbReference type="SUPFAM" id="SSF63825">
    <property type="entry name" value="YWTD domain"/>
    <property type="match status" value="1"/>
</dbReference>
<evidence type="ECO:0000313" key="3">
    <source>
        <dbReference type="EMBL" id="MCG2612691.1"/>
    </source>
</evidence>
<name>A0ABS9KK46_9BACT</name>
<dbReference type="InterPro" id="IPR013783">
    <property type="entry name" value="Ig-like_fold"/>
</dbReference>
<dbReference type="PROSITE" id="PS51257">
    <property type="entry name" value="PROKAR_LIPOPROTEIN"/>
    <property type="match status" value="1"/>
</dbReference>
<dbReference type="Proteomes" id="UP001165367">
    <property type="component" value="Unassembled WGS sequence"/>
</dbReference>
<keyword evidence="4" id="KW-1185">Reference proteome</keyword>
<reference evidence="3" key="1">
    <citation type="submission" date="2022-01" db="EMBL/GenBank/DDBJ databases">
        <authorList>
            <person name="Jo J.-H."/>
            <person name="Im W.-T."/>
        </authorList>
    </citation>
    <scope>NUCLEOTIDE SEQUENCE</scope>
    <source>
        <strain evidence="3">NA20</strain>
    </source>
</reference>
<proteinExistence type="predicted"/>
<dbReference type="Gene3D" id="2.60.40.10">
    <property type="entry name" value="Immunoglobulins"/>
    <property type="match status" value="1"/>
</dbReference>
<dbReference type="InterPro" id="IPR036116">
    <property type="entry name" value="FN3_sf"/>
</dbReference>
<dbReference type="RefSeq" id="WP_237867920.1">
    <property type="nucleotide sequence ID" value="NZ_JAKLTR010000001.1"/>
</dbReference>
<dbReference type="InterPro" id="IPR003961">
    <property type="entry name" value="FN3_dom"/>
</dbReference>
<feature type="domain" description="Fibronectin type-III" evidence="2">
    <location>
        <begin position="47"/>
        <end position="138"/>
    </location>
</feature>
<accession>A0ABS9KK46</accession>
<keyword evidence="1" id="KW-0732">Signal</keyword>
<evidence type="ECO:0000313" key="4">
    <source>
        <dbReference type="Proteomes" id="UP001165367"/>
    </source>
</evidence>
<organism evidence="3 4">
    <name type="scientific">Terrimonas ginsenosidimutans</name>
    <dbReference type="NCBI Taxonomy" id="2908004"/>
    <lineage>
        <taxon>Bacteria</taxon>
        <taxon>Pseudomonadati</taxon>
        <taxon>Bacteroidota</taxon>
        <taxon>Chitinophagia</taxon>
        <taxon>Chitinophagales</taxon>
        <taxon>Chitinophagaceae</taxon>
        <taxon>Terrimonas</taxon>
    </lineage>
</organism>
<feature type="chain" id="PRO_5045837923" description="Fibronectin type-III domain-containing protein" evidence="1">
    <location>
        <begin position="25"/>
        <end position="428"/>
    </location>
</feature>